<evidence type="ECO:0000313" key="3">
    <source>
        <dbReference type="Proteomes" id="UP001500503"/>
    </source>
</evidence>
<name>A0ABP8QRX3_9ACTN</name>
<dbReference type="EMBL" id="BAABHF010000045">
    <property type="protein sequence ID" value="GAA4509832.1"/>
    <property type="molecule type" value="Genomic_DNA"/>
</dbReference>
<evidence type="ECO:0000256" key="1">
    <source>
        <dbReference type="SAM" id="MobiDB-lite"/>
    </source>
</evidence>
<comment type="caution">
    <text evidence="2">The sequence shown here is derived from an EMBL/GenBank/DDBJ whole genome shotgun (WGS) entry which is preliminary data.</text>
</comment>
<feature type="compositionally biased region" description="Basic and acidic residues" evidence="1">
    <location>
        <begin position="24"/>
        <end position="33"/>
    </location>
</feature>
<evidence type="ECO:0000313" key="2">
    <source>
        <dbReference type="EMBL" id="GAA4509832.1"/>
    </source>
</evidence>
<keyword evidence="3" id="KW-1185">Reference proteome</keyword>
<feature type="region of interest" description="Disordered" evidence="1">
    <location>
        <begin position="24"/>
        <end position="44"/>
    </location>
</feature>
<sequence>MGLTVRTTSRCGACLPTRPERAIRPHAGADRAGPRHVLSRRTGCGDRVEVRPVDAIEEP</sequence>
<proteinExistence type="predicted"/>
<accession>A0ABP8QRX3</accession>
<dbReference type="Proteomes" id="UP001500503">
    <property type="component" value="Unassembled WGS sequence"/>
</dbReference>
<reference evidence="3" key="1">
    <citation type="journal article" date="2019" name="Int. J. Syst. Evol. Microbiol.">
        <title>The Global Catalogue of Microorganisms (GCM) 10K type strain sequencing project: providing services to taxonomists for standard genome sequencing and annotation.</title>
        <authorList>
            <consortium name="The Broad Institute Genomics Platform"/>
            <consortium name="The Broad Institute Genome Sequencing Center for Infectious Disease"/>
            <person name="Wu L."/>
            <person name="Ma J."/>
        </authorList>
    </citation>
    <scope>NUCLEOTIDE SEQUENCE [LARGE SCALE GENOMIC DNA]</scope>
    <source>
        <strain evidence="3">JCM 17933</strain>
    </source>
</reference>
<organism evidence="2 3">
    <name type="scientific">Actinoallomurus oryzae</name>
    <dbReference type="NCBI Taxonomy" id="502180"/>
    <lineage>
        <taxon>Bacteria</taxon>
        <taxon>Bacillati</taxon>
        <taxon>Actinomycetota</taxon>
        <taxon>Actinomycetes</taxon>
        <taxon>Streptosporangiales</taxon>
        <taxon>Thermomonosporaceae</taxon>
        <taxon>Actinoallomurus</taxon>
    </lineage>
</organism>
<gene>
    <name evidence="2" type="ORF">GCM10023191_071600</name>
</gene>
<protein>
    <submittedName>
        <fullName evidence="2">Uncharacterized protein</fullName>
    </submittedName>
</protein>